<gene>
    <name evidence="1" type="ORF">NC653_038054</name>
</gene>
<comment type="caution">
    <text evidence="1">The sequence shown here is derived from an EMBL/GenBank/DDBJ whole genome shotgun (WGS) entry which is preliminary data.</text>
</comment>
<evidence type="ECO:0000313" key="2">
    <source>
        <dbReference type="Proteomes" id="UP001164929"/>
    </source>
</evidence>
<dbReference type="EMBL" id="JAQIZT010000017">
    <property type="protein sequence ID" value="KAJ6959875.1"/>
    <property type="molecule type" value="Genomic_DNA"/>
</dbReference>
<name>A0AAD6PSV9_9ROSI</name>
<sequence>MNQGLKRKDSVGETEWCMRRVKQGTTYVIVASEDVYDVGRGSVL</sequence>
<proteinExistence type="predicted"/>
<dbReference type="AlphaFoldDB" id="A0AAD6PSV9"/>
<keyword evidence="2" id="KW-1185">Reference proteome</keyword>
<dbReference type="Proteomes" id="UP001164929">
    <property type="component" value="Chromosome 17"/>
</dbReference>
<evidence type="ECO:0000313" key="1">
    <source>
        <dbReference type="EMBL" id="KAJ6959875.1"/>
    </source>
</evidence>
<organism evidence="1 2">
    <name type="scientific">Populus alba x Populus x berolinensis</name>
    <dbReference type="NCBI Taxonomy" id="444605"/>
    <lineage>
        <taxon>Eukaryota</taxon>
        <taxon>Viridiplantae</taxon>
        <taxon>Streptophyta</taxon>
        <taxon>Embryophyta</taxon>
        <taxon>Tracheophyta</taxon>
        <taxon>Spermatophyta</taxon>
        <taxon>Magnoliopsida</taxon>
        <taxon>eudicotyledons</taxon>
        <taxon>Gunneridae</taxon>
        <taxon>Pentapetalae</taxon>
        <taxon>rosids</taxon>
        <taxon>fabids</taxon>
        <taxon>Malpighiales</taxon>
        <taxon>Salicaceae</taxon>
        <taxon>Saliceae</taxon>
        <taxon>Populus</taxon>
    </lineage>
</organism>
<accession>A0AAD6PSV9</accession>
<protein>
    <submittedName>
        <fullName evidence="1">Uncharacterized protein</fullName>
    </submittedName>
</protein>
<reference evidence="1" key="1">
    <citation type="journal article" date="2023" name="Mol. Ecol. Resour.">
        <title>Chromosome-level genome assembly of a triploid poplar Populus alba 'Berolinensis'.</title>
        <authorList>
            <person name="Chen S."/>
            <person name="Yu Y."/>
            <person name="Wang X."/>
            <person name="Wang S."/>
            <person name="Zhang T."/>
            <person name="Zhou Y."/>
            <person name="He R."/>
            <person name="Meng N."/>
            <person name="Wang Y."/>
            <person name="Liu W."/>
            <person name="Liu Z."/>
            <person name="Liu J."/>
            <person name="Guo Q."/>
            <person name="Huang H."/>
            <person name="Sederoff R.R."/>
            <person name="Wang G."/>
            <person name="Qu G."/>
            <person name="Chen S."/>
        </authorList>
    </citation>
    <scope>NUCLEOTIDE SEQUENCE</scope>
    <source>
        <strain evidence="1">SC-2020</strain>
    </source>
</reference>